<dbReference type="GO" id="GO:0006890">
    <property type="term" value="P:retrograde vesicle-mediated transport, Golgi to endoplasmic reticulum"/>
    <property type="evidence" value="ECO:0007669"/>
    <property type="project" value="InterPro"/>
</dbReference>
<evidence type="ECO:0000256" key="5">
    <source>
        <dbReference type="SAM" id="MobiDB-lite"/>
    </source>
</evidence>
<proteinExistence type="predicted"/>
<comment type="subcellular location">
    <subcellularLocation>
        <location evidence="1">Membrane</location>
        <topology evidence="1">Multi-pass membrane protein</topology>
    </subcellularLocation>
</comment>
<evidence type="ECO:0000256" key="2">
    <source>
        <dbReference type="ARBA" id="ARBA00022692"/>
    </source>
</evidence>
<evidence type="ECO:0008006" key="9">
    <source>
        <dbReference type="Google" id="ProtNLM"/>
    </source>
</evidence>
<dbReference type="AlphaFoldDB" id="A0A6G0XNY0"/>
<accession>A0A6G0XNY0</accession>
<feature type="transmembrane region" description="Helical" evidence="6">
    <location>
        <begin position="195"/>
        <end position="214"/>
    </location>
</feature>
<gene>
    <name evidence="7" type="ORF">Ae201684_002795</name>
</gene>
<dbReference type="PANTHER" id="PTHR13377:SF3">
    <property type="entry name" value="TRANSMEMBRANE PROTEIN 115"/>
    <property type="match status" value="1"/>
</dbReference>
<feature type="transmembrane region" description="Helical" evidence="6">
    <location>
        <begin position="6"/>
        <end position="28"/>
    </location>
</feature>
<keyword evidence="3 6" id="KW-1133">Transmembrane helix</keyword>
<organism evidence="7 8">
    <name type="scientific">Aphanomyces euteiches</name>
    <dbReference type="NCBI Taxonomy" id="100861"/>
    <lineage>
        <taxon>Eukaryota</taxon>
        <taxon>Sar</taxon>
        <taxon>Stramenopiles</taxon>
        <taxon>Oomycota</taxon>
        <taxon>Saprolegniomycetes</taxon>
        <taxon>Saprolegniales</taxon>
        <taxon>Verrucalvaceae</taxon>
        <taxon>Aphanomyces</taxon>
    </lineage>
</organism>
<dbReference type="GO" id="GO:0016020">
    <property type="term" value="C:membrane"/>
    <property type="evidence" value="ECO:0007669"/>
    <property type="project" value="UniProtKB-SubCell"/>
</dbReference>
<dbReference type="PANTHER" id="PTHR13377">
    <property type="entry name" value="PLACENTAL PROTEIN 6"/>
    <property type="match status" value="1"/>
</dbReference>
<comment type="caution">
    <text evidence="7">The sequence shown here is derived from an EMBL/GenBank/DDBJ whole genome shotgun (WGS) entry which is preliminary data.</text>
</comment>
<sequence length="330" mass="36449">MPLEEFRFPATVAFACIVPLLWILGVLLTPAKQHGIFALSIARYERRYDKDSCISSVILEHIRPWAYITAPFYHQYLWEVGVIVPTTLYLGARVERHLGSIAFVRLILFVGVVSTGLLFCDMFGLYILFRNPFFLRTGVSGFTGGLVAMLVALVQENPTQALLIPRLQCRYYPLIVTLTCLAMSVGAVWTRSEILIVGAGPYAVSGLYFGWFYLRFLSKNADGSIGDTSDAFSLTILFPSFLRPSIQPIFDFAFNVAKLCGFFKNRQTAPLPTVASSLASDPVTERRKARAMKALDEKLAKLAVIPPPAVLRSSSSADTDIDSNGNAVTV</sequence>
<dbReference type="EMBL" id="VJMJ01000030">
    <property type="protein sequence ID" value="KAF0742123.1"/>
    <property type="molecule type" value="Genomic_DNA"/>
</dbReference>
<keyword evidence="8" id="KW-1185">Reference proteome</keyword>
<feature type="transmembrane region" description="Helical" evidence="6">
    <location>
        <begin position="133"/>
        <end position="151"/>
    </location>
</feature>
<dbReference type="InterPro" id="IPR013861">
    <property type="entry name" value="TMEM115/Pdh1/Rbl19"/>
</dbReference>
<dbReference type="VEuPathDB" id="FungiDB:AeMF1_000207"/>
<name>A0A6G0XNY0_9STRA</name>
<evidence type="ECO:0000313" key="8">
    <source>
        <dbReference type="Proteomes" id="UP000481153"/>
    </source>
</evidence>
<dbReference type="SUPFAM" id="SSF144091">
    <property type="entry name" value="Rhomboid-like"/>
    <property type="match status" value="1"/>
</dbReference>
<feature type="transmembrane region" description="Helical" evidence="6">
    <location>
        <begin position="103"/>
        <end position="127"/>
    </location>
</feature>
<dbReference type="InterPro" id="IPR035952">
    <property type="entry name" value="Rhomboid-like_sf"/>
</dbReference>
<evidence type="ECO:0000256" key="1">
    <source>
        <dbReference type="ARBA" id="ARBA00004141"/>
    </source>
</evidence>
<feature type="compositionally biased region" description="Polar residues" evidence="5">
    <location>
        <begin position="312"/>
        <end position="330"/>
    </location>
</feature>
<protein>
    <recommendedName>
        <fullName evidence="9">Peptidase S54 rhomboid domain-containing protein</fullName>
    </recommendedName>
</protein>
<feature type="region of interest" description="Disordered" evidence="5">
    <location>
        <begin position="311"/>
        <end position="330"/>
    </location>
</feature>
<feature type="transmembrane region" description="Helical" evidence="6">
    <location>
        <begin position="171"/>
        <end position="189"/>
    </location>
</feature>
<evidence type="ECO:0000256" key="6">
    <source>
        <dbReference type="SAM" id="Phobius"/>
    </source>
</evidence>
<reference evidence="7 8" key="1">
    <citation type="submission" date="2019-07" db="EMBL/GenBank/DDBJ databases">
        <title>Genomics analysis of Aphanomyces spp. identifies a new class of oomycete effector associated with host adaptation.</title>
        <authorList>
            <person name="Gaulin E."/>
        </authorList>
    </citation>
    <scope>NUCLEOTIDE SEQUENCE [LARGE SCALE GENOMIC DNA]</scope>
    <source>
        <strain evidence="7 8">ATCC 201684</strain>
    </source>
</reference>
<evidence type="ECO:0000313" key="7">
    <source>
        <dbReference type="EMBL" id="KAF0742123.1"/>
    </source>
</evidence>
<keyword evidence="4 6" id="KW-0472">Membrane</keyword>
<dbReference type="Gene3D" id="1.20.1540.10">
    <property type="entry name" value="Rhomboid-like"/>
    <property type="match status" value="1"/>
</dbReference>
<evidence type="ECO:0000256" key="3">
    <source>
        <dbReference type="ARBA" id="ARBA00022989"/>
    </source>
</evidence>
<dbReference type="Proteomes" id="UP000481153">
    <property type="component" value="Unassembled WGS sequence"/>
</dbReference>
<dbReference type="Pfam" id="PF08551">
    <property type="entry name" value="DUF1751"/>
    <property type="match status" value="1"/>
</dbReference>
<evidence type="ECO:0000256" key="4">
    <source>
        <dbReference type="ARBA" id="ARBA00023136"/>
    </source>
</evidence>
<dbReference type="GO" id="GO:0005794">
    <property type="term" value="C:Golgi apparatus"/>
    <property type="evidence" value="ECO:0007669"/>
    <property type="project" value="TreeGrafter"/>
</dbReference>
<dbReference type="SMART" id="SM01160">
    <property type="entry name" value="DUF1751"/>
    <property type="match status" value="1"/>
</dbReference>
<keyword evidence="2 6" id="KW-0812">Transmembrane</keyword>